<dbReference type="SUPFAM" id="SSF55785">
    <property type="entry name" value="PYP-like sensor domain (PAS domain)"/>
    <property type="match status" value="2"/>
</dbReference>
<accession>A0A2V2N5Z8</accession>
<dbReference type="InterPro" id="IPR052155">
    <property type="entry name" value="Biofilm_reg_signaling"/>
</dbReference>
<dbReference type="RefSeq" id="WP_109940033.1">
    <property type="nucleotide sequence ID" value="NZ_CP176366.1"/>
</dbReference>
<proteinExistence type="predicted"/>
<dbReference type="PANTHER" id="PTHR44757:SF2">
    <property type="entry name" value="BIOFILM ARCHITECTURE MAINTENANCE PROTEIN MBAA"/>
    <property type="match status" value="1"/>
</dbReference>
<dbReference type="InterPro" id="IPR036390">
    <property type="entry name" value="WH_DNA-bd_sf"/>
</dbReference>
<sequence length="492" mass="56066">MGGEDQALYNLIQKSLKLSPRGLTITEISKKIKKDRNITAKHLDILKAEGKVDTRQVGSARVYWLSERIPLSAFLCFTRNIILILDKDLNIVQVNNQYLSISGFSKEELIGRSILENGLPLISSQKAISIISSSGNEQVISEISYFKDNYEYVYKIEVIPTHFEDGEKGLTIVLEDISEKKKHLKNMEFLARTAMELVELNPDADIYQYIAECVCELLPEKSKRCWVISLDQVTGQLLIRAVFGEAFRKASAYLAGGRDLVGLAVPLQECFSEKSYFEGPLSIRAMRELKHRPLFEDEEFSFYDICAHLFPRDVCEKFLVTNHIGKTYLTGLVWQEQIFGVVGICMGPDEDLESWQVIESFLRQASIAIARRMTEQRLSQSEQDYHNLINEAELPVLTMDNHGRITHVNRKYTDDFGYSLTDIPTRDIWLKQTFPGIQDQHRILETLKSASDSTIKSESILISLTSKNNVRAEVCIQPVLVSDGMLLFFMKP</sequence>
<dbReference type="PANTHER" id="PTHR44757">
    <property type="entry name" value="DIGUANYLATE CYCLASE DGCP"/>
    <property type="match status" value="1"/>
</dbReference>
<dbReference type="InterPro" id="IPR011991">
    <property type="entry name" value="ArsR-like_HTH"/>
</dbReference>
<keyword evidence="2" id="KW-0418">Kinase</keyword>
<dbReference type="PROSITE" id="PS50112">
    <property type="entry name" value="PAS"/>
    <property type="match status" value="2"/>
</dbReference>
<dbReference type="GO" id="GO:0016301">
    <property type="term" value="F:kinase activity"/>
    <property type="evidence" value="ECO:0007669"/>
    <property type="project" value="UniProtKB-KW"/>
</dbReference>
<keyword evidence="2" id="KW-0808">Transferase</keyword>
<dbReference type="Gene3D" id="3.30.450.20">
    <property type="entry name" value="PAS domain"/>
    <property type="match status" value="2"/>
</dbReference>
<dbReference type="NCBIfam" id="TIGR00229">
    <property type="entry name" value="sensory_box"/>
    <property type="match status" value="2"/>
</dbReference>
<dbReference type="Pfam" id="PF13426">
    <property type="entry name" value="PAS_9"/>
    <property type="match status" value="1"/>
</dbReference>
<dbReference type="EMBL" id="QGMZ01000010">
    <property type="protein sequence ID" value="PWR75514.1"/>
    <property type="molecule type" value="Genomic_DNA"/>
</dbReference>
<feature type="domain" description="PAS" evidence="1">
    <location>
        <begin position="381"/>
        <end position="454"/>
    </location>
</feature>
<dbReference type="AlphaFoldDB" id="A0A2V2N5Z8"/>
<evidence type="ECO:0000313" key="3">
    <source>
        <dbReference type="Proteomes" id="UP000245934"/>
    </source>
</evidence>
<protein>
    <submittedName>
        <fullName evidence="2">Histidine kinase</fullName>
    </submittedName>
</protein>
<name>A0A2V2N5Z8_9EURY</name>
<organism evidence="2 3">
    <name type="scientific">Methanospirillum stamsii</name>
    <dbReference type="NCBI Taxonomy" id="1277351"/>
    <lineage>
        <taxon>Archaea</taxon>
        <taxon>Methanobacteriati</taxon>
        <taxon>Methanobacteriota</taxon>
        <taxon>Stenosarchaea group</taxon>
        <taxon>Methanomicrobia</taxon>
        <taxon>Methanomicrobiales</taxon>
        <taxon>Methanospirillaceae</taxon>
        <taxon>Methanospirillum</taxon>
    </lineage>
</organism>
<dbReference type="InterPro" id="IPR036388">
    <property type="entry name" value="WH-like_DNA-bd_sf"/>
</dbReference>
<dbReference type="SMART" id="SM00091">
    <property type="entry name" value="PAS"/>
    <property type="match status" value="2"/>
</dbReference>
<dbReference type="CDD" id="cd00130">
    <property type="entry name" value="PAS"/>
    <property type="match status" value="2"/>
</dbReference>
<feature type="domain" description="PAS" evidence="1">
    <location>
        <begin position="82"/>
        <end position="115"/>
    </location>
</feature>
<dbReference type="OrthoDB" id="8127at2157"/>
<dbReference type="SUPFAM" id="SSF46785">
    <property type="entry name" value="Winged helix' DNA-binding domain"/>
    <property type="match status" value="1"/>
</dbReference>
<dbReference type="InterPro" id="IPR035965">
    <property type="entry name" value="PAS-like_dom_sf"/>
</dbReference>
<comment type="caution">
    <text evidence="2">The sequence shown here is derived from an EMBL/GenBank/DDBJ whole genome shotgun (WGS) entry which is preliminary data.</text>
</comment>
<dbReference type="InterPro" id="IPR000014">
    <property type="entry name" value="PAS"/>
</dbReference>
<keyword evidence="3" id="KW-1185">Reference proteome</keyword>
<dbReference type="Pfam" id="PF13188">
    <property type="entry name" value="PAS_8"/>
    <property type="match status" value="1"/>
</dbReference>
<dbReference type="Gene3D" id="1.10.10.10">
    <property type="entry name" value="Winged helix-like DNA-binding domain superfamily/Winged helix DNA-binding domain"/>
    <property type="match status" value="1"/>
</dbReference>
<evidence type="ECO:0000259" key="1">
    <source>
        <dbReference type="PROSITE" id="PS50112"/>
    </source>
</evidence>
<reference evidence="2 3" key="1">
    <citation type="submission" date="2018-05" db="EMBL/GenBank/DDBJ databases">
        <title>Draft genome of Methanospirillum stamsii Pt1.</title>
        <authorList>
            <person name="Dueholm M.S."/>
            <person name="Nielsen P.H."/>
            <person name="Bakmann L.F."/>
            <person name="Otzen D.E."/>
        </authorList>
    </citation>
    <scope>NUCLEOTIDE SEQUENCE [LARGE SCALE GENOMIC DNA]</scope>
    <source>
        <strain evidence="2 3">Pt1</strain>
    </source>
</reference>
<dbReference type="GeneID" id="97609556"/>
<dbReference type="CDD" id="cd00090">
    <property type="entry name" value="HTH_ARSR"/>
    <property type="match status" value="1"/>
</dbReference>
<dbReference type="Proteomes" id="UP000245934">
    <property type="component" value="Unassembled WGS sequence"/>
</dbReference>
<gene>
    <name evidence="2" type="ORF">DLD82_05135</name>
</gene>
<evidence type="ECO:0000313" key="2">
    <source>
        <dbReference type="EMBL" id="PWR75514.1"/>
    </source>
</evidence>